<dbReference type="Pfam" id="PF03349">
    <property type="entry name" value="Toluene_X"/>
    <property type="match status" value="1"/>
</dbReference>
<dbReference type="GO" id="GO:0015483">
    <property type="term" value="F:long-chain fatty acid transporting porin activity"/>
    <property type="evidence" value="ECO:0007669"/>
    <property type="project" value="TreeGrafter"/>
</dbReference>
<evidence type="ECO:0000313" key="7">
    <source>
        <dbReference type="EMBL" id="SFV62090.1"/>
    </source>
</evidence>
<dbReference type="EMBL" id="FPHK01000058">
    <property type="protein sequence ID" value="SFV62090.1"/>
    <property type="molecule type" value="Genomic_DNA"/>
</dbReference>
<gene>
    <name evidence="7" type="ORF">MNB_SM-6-91</name>
</gene>
<evidence type="ECO:0000256" key="5">
    <source>
        <dbReference type="ARBA" id="ARBA00023136"/>
    </source>
</evidence>
<reference evidence="7" key="1">
    <citation type="submission" date="2016-10" db="EMBL/GenBank/DDBJ databases">
        <authorList>
            <person name="de Groot N.N."/>
        </authorList>
    </citation>
    <scope>NUCLEOTIDE SEQUENCE</scope>
</reference>
<keyword evidence="5" id="KW-0472">Membrane</keyword>
<keyword evidence="6" id="KW-0998">Cell outer membrane</keyword>
<dbReference type="Gene3D" id="2.40.160.60">
    <property type="entry name" value="Outer membrane protein transport protein (OMPP1/FadL/TodX)"/>
    <property type="match status" value="1"/>
</dbReference>
<name>A0A1W1C896_9ZZZZ</name>
<proteinExistence type="predicted"/>
<dbReference type="AlphaFoldDB" id="A0A1W1C896"/>
<evidence type="ECO:0000256" key="6">
    <source>
        <dbReference type="ARBA" id="ARBA00023237"/>
    </source>
</evidence>
<evidence type="ECO:0000256" key="2">
    <source>
        <dbReference type="ARBA" id="ARBA00022452"/>
    </source>
</evidence>
<comment type="subcellular location">
    <subcellularLocation>
        <location evidence="1">Cell outer membrane</location>
        <topology evidence="1">Multi-pass membrane protein</topology>
    </subcellularLocation>
</comment>
<dbReference type="GO" id="GO:0009279">
    <property type="term" value="C:cell outer membrane"/>
    <property type="evidence" value="ECO:0007669"/>
    <property type="project" value="UniProtKB-SubCell"/>
</dbReference>
<sequence>MRNIIKITTLSLIAAGTLYGGGYKVPETSLNAIALSAANVAHSHGAENAYSNPANMSFMEDKQNIEADLIYVGLDPVKYKSNDGSTDISAKKETFILPSLHYVSKKLGNNARVGVSIVVPGGLSKRWNDSPAVDRAKEFTLEVVEVNPSAAFKINDTLSIAVGFRVISSNGIVKSASAASRDMTGDSIDMGYNLALAYKPTKDWEFGLTYRSKVNLSVEGNAKLYIGNAKVYDGGSSVTVPLPATINAAAAYTFSTKTTVEFLYERVNWSAYKSLDFNYASPITPILRPSFDDPIAKDWKDTNVYRLGITQQMDKYTFMAGAVKDESPVPDSSLSFELPDSDSVSVSGGVRYQYSKNLNIGFAALYSMRDKRNVTNSNGVDGEFSNANVLIMSVGLGYKF</sequence>
<accession>A0A1W1C896</accession>
<protein>
    <submittedName>
        <fullName evidence="7">Long-chain fatty acid transport protein</fullName>
    </submittedName>
</protein>
<dbReference type="PANTHER" id="PTHR35093">
    <property type="entry name" value="OUTER MEMBRANE PROTEIN NMB0088-RELATED"/>
    <property type="match status" value="1"/>
</dbReference>
<dbReference type="InterPro" id="IPR005017">
    <property type="entry name" value="OMPP1/FadL/TodX"/>
</dbReference>
<keyword evidence="3" id="KW-0812">Transmembrane</keyword>
<evidence type="ECO:0000256" key="4">
    <source>
        <dbReference type="ARBA" id="ARBA00022729"/>
    </source>
</evidence>
<dbReference type="SUPFAM" id="SSF56935">
    <property type="entry name" value="Porins"/>
    <property type="match status" value="1"/>
</dbReference>
<evidence type="ECO:0000256" key="3">
    <source>
        <dbReference type="ARBA" id="ARBA00022692"/>
    </source>
</evidence>
<keyword evidence="2" id="KW-1134">Transmembrane beta strand</keyword>
<evidence type="ECO:0000256" key="1">
    <source>
        <dbReference type="ARBA" id="ARBA00004571"/>
    </source>
</evidence>
<keyword evidence="4" id="KW-0732">Signal</keyword>
<organism evidence="7">
    <name type="scientific">hydrothermal vent metagenome</name>
    <dbReference type="NCBI Taxonomy" id="652676"/>
    <lineage>
        <taxon>unclassified sequences</taxon>
        <taxon>metagenomes</taxon>
        <taxon>ecological metagenomes</taxon>
    </lineage>
</organism>
<dbReference type="PANTHER" id="PTHR35093:SF8">
    <property type="entry name" value="OUTER MEMBRANE PROTEIN NMB0088-RELATED"/>
    <property type="match status" value="1"/>
</dbReference>